<gene>
    <name evidence="1" type="ORF">SMC5_09930</name>
</gene>
<name>A0A398CX25_9BACT</name>
<dbReference type="RefSeq" id="WP_119088332.1">
    <property type="nucleotide sequence ID" value="NZ_QXIU01000244.1"/>
</dbReference>
<dbReference type="EMBL" id="QXIU01000244">
    <property type="protein sequence ID" value="RIE07322.1"/>
    <property type="molecule type" value="Genomic_DNA"/>
</dbReference>
<organism evidence="1 2">
    <name type="scientific">Candidatus Cryosericum odellii</name>
    <dbReference type="NCBI Taxonomy" id="2290917"/>
    <lineage>
        <taxon>Bacteria</taxon>
        <taxon>Pseudomonadati</taxon>
        <taxon>Caldisericota/Cryosericota group</taxon>
        <taxon>Candidatus Cryosericota</taxon>
        <taxon>Candidatus Cryosericia</taxon>
        <taxon>Candidatus Cryosericales</taxon>
        <taxon>Candidatus Cryosericaceae</taxon>
        <taxon>Candidatus Cryosericum</taxon>
    </lineage>
</organism>
<dbReference type="Proteomes" id="UP000266489">
    <property type="component" value="Unassembled WGS sequence"/>
</dbReference>
<dbReference type="OrthoDB" id="9789781at2"/>
<sequence>MNKRDSDKQIKKASLAGHGYVRGSTLGKYHIQARTLRSLVAEGTAHKVKPGLYKLTSSGATAGAWENFVDVCTAMPSAVICLYSALSYYDLTTFNPPRVAIALPRNMTPARMSFPPVKAFRFSERFYSPGIEHIREGAGHFRIYSPEKTICDCFRLRGSLGEDLALEALKAYVQSHRFDSARLDEMATVCRVTSVIKPYLRALLAE</sequence>
<dbReference type="AlphaFoldDB" id="A0A398CX25"/>
<comment type="caution">
    <text evidence="1">The sequence shown here is derived from an EMBL/GenBank/DDBJ whole genome shotgun (WGS) entry which is preliminary data.</text>
</comment>
<protein>
    <submittedName>
        <fullName evidence="1">Transcriptional regulator</fullName>
    </submittedName>
</protein>
<accession>A0A398CX25</accession>
<proteinExistence type="predicted"/>
<evidence type="ECO:0000313" key="1">
    <source>
        <dbReference type="EMBL" id="RIE07322.1"/>
    </source>
</evidence>
<evidence type="ECO:0000313" key="2">
    <source>
        <dbReference type="Proteomes" id="UP000266489"/>
    </source>
</evidence>
<reference evidence="1 2" key="1">
    <citation type="submission" date="2018-09" db="EMBL/GenBank/DDBJ databases">
        <title>Discovery and Ecogenomic Context for Candidatus Cryosericales, a Global Caldiserica Order Active in Thawing Permafrost.</title>
        <authorList>
            <person name="Martinez M.A."/>
            <person name="Woodcroft B.J."/>
            <person name="Ignacio Espinoza J.C."/>
            <person name="Zayed A."/>
            <person name="Singleton C.M."/>
            <person name="Boyd J."/>
            <person name="Li Y.-F."/>
            <person name="Purvine S."/>
            <person name="Maughan H."/>
            <person name="Hodgkins S.B."/>
            <person name="Anderson D."/>
            <person name="Sederholm M."/>
            <person name="Temperton B."/>
            <person name="Saleska S.R."/>
            <person name="Tyson G.W."/>
            <person name="Rich V.I."/>
        </authorList>
    </citation>
    <scope>NUCLEOTIDE SEQUENCE [LARGE SCALE GENOMIC DNA]</scope>
    <source>
        <strain evidence="1 2">SMC5</strain>
    </source>
</reference>